<accession>A0A3E2NCM6</accession>
<reference evidence="5 6" key="1">
    <citation type="submission" date="2018-07" db="EMBL/GenBank/DDBJ databases">
        <title>New species, Clostridium PI-S10-A1B.</title>
        <authorList>
            <person name="Krishna G."/>
            <person name="Summeta K."/>
            <person name="Shikha S."/>
            <person name="Prabhu P.B."/>
            <person name="Suresh K."/>
        </authorList>
    </citation>
    <scope>NUCLEOTIDE SEQUENCE [LARGE SCALE GENOMIC DNA]</scope>
    <source>
        <strain evidence="5 6">PI-S10-A1B</strain>
    </source>
</reference>
<dbReference type="EMBL" id="QOHO01000031">
    <property type="protein sequence ID" value="RFZ78745.1"/>
    <property type="molecule type" value="Genomic_DNA"/>
</dbReference>
<sequence>MNPLLECNALSKRYGSVTALSDINLTLERGKIIGLLGPNGSGKTTLIKLINGLLVPTKGQLLINGTAPGTETKRTVSYLPDKTYLNNWMKVKNLLDFFEDFYDNFDKKRAYDMLEKLHINPNDHLKTMSKGTKEKVQLILVMSRNADLYVLDEPIGGVDPASRDYILDTIISNYNENSTVLISTHLIADIENVLDEVIFIQNGRILLQSSVDDIRVKEGKSVDSYFREVFKC</sequence>
<dbReference type="InterPro" id="IPR051782">
    <property type="entry name" value="ABC_Transporter_VariousFunc"/>
</dbReference>
<evidence type="ECO:0000256" key="2">
    <source>
        <dbReference type="ARBA" id="ARBA00022741"/>
    </source>
</evidence>
<dbReference type="InterPro" id="IPR003439">
    <property type="entry name" value="ABC_transporter-like_ATP-bd"/>
</dbReference>
<dbReference type="Gene3D" id="3.40.50.300">
    <property type="entry name" value="P-loop containing nucleotide triphosphate hydrolases"/>
    <property type="match status" value="1"/>
</dbReference>
<dbReference type="PROSITE" id="PS50893">
    <property type="entry name" value="ABC_TRANSPORTER_2"/>
    <property type="match status" value="1"/>
</dbReference>
<evidence type="ECO:0000313" key="5">
    <source>
        <dbReference type="EMBL" id="RFZ78745.1"/>
    </source>
</evidence>
<evidence type="ECO:0000259" key="4">
    <source>
        <dbReference type="PROSITE" id="PS50893"/>
    </source>
</evidence>
<dbReference type="PANTHER" id="PTHR42939">
    <property type="entry name" value="ABC TRANSPORTER ATP-BINDING PROTEIN ALBC-RELATED"/>
    <property type="match status" value="1"/>
</dbReference>
<proteinExistence type="predicted"/>
<dbReference type="AlphaFoldDB" id="A0A3E2NCM6"/>
<dbReference type="GO" id="GO:0005524">
    <property type="term" value="F:ATP binding"/>
    <property type="evidence" value="ECO:0007669"/>
    <property type="project" value="UniProtKB-KW"/>
</dbReference>
<comment type="caution">
    <text evidence="5">The sequence shown here is derived from an EMBL/GenBank/DDBJ whole genome shotgun (WGS) entry which is preliminary data.</text>
</comment>
<organism evidence="5 6">
    <name type="scientific">Lacrimispora amygdalina</name>
    <dbReference type="NCBI Taxonomy" id="253257"/>
    <lineage>
        <taxon>Bacteria</taxon>
        <taxon>Bacillati</taxon>
        <taxon>Bacillota</taxon>
        <taxon>Clostridia</taxon>
        <taxon>Lachnospirales</taxon>
        <taxon>Lachnospiraceae</taxon>
        <taxon>Lacrimispora</taxon>
    </lineage>
</organism>
<evidence type="ECO:0000256" key="3">
    <source>
        <dbReference type="ARBA" id="ARBA00022840"/>
    </source>
</evidence>
<evidence type="ECO:0000313" key="6">
    <source>
        <dbReference type="Proteomes" id="UP000260680"/>
    </source>
</evidence>
<evidence type="ECO:0000256" key="1">
    <source>
        <dbReference type="ARBA" id="ARBA00022448"/>
    </source>
</evidence>
<name>A0A3E2NCM6_9FIRM</name>
<dbReference type="SMART" id="SM00382">
    <property type="entry name" value="AAA"/>
    <property type="match status" value="1"/>
</dbReference>
<keyword evidence="3 5" id="KW-0067">ATP-binding</keyword>
<keyword evidence="1" id="KW-0813">Transport</keyword>
<gene>
    <name evidence="5" type="ORF">DS742_11580</name>
</gene>
<dbReference type="SUPFAM" id="SSF52540">
    <property type="entry name" value="P-loop containing nucleoside triphosphate hydrolases"/>
    <property type="match status" value="1"/>
</dbReference>
<dbReference type="PANTHER" id="PTHR42939:SF1">
    <property type="entry name" value="ABC TRANSPORTER ATP-BINDING PROTEIN ALBC-RELATED"/>
    <property type="match status" value="1"/>
</dbReference>
<dbReference type="InterPro" id="IPR003593">
    <property type="entry name" value="AAA+_ATPase"/>
</dbReference>
<dbReference type="Pfam" id="PF00005">
    <property type="entry name" value="ABC_tran"/>
    <property type="match status" value="1"/>
</dbReference>
<dbReference type="OrthoDB" id="9804819at2"/>
<dbReference type="Proteomes" id="UP000260680">
    <property type="component" value="Unassembled WGS sequence"/>
</dbReference>
<protein>
    <submittedName>
        <fullName evidence="5">ABC transporter ATP-binding protein</fullName>
    </submittedName>
</protein>
<feature type="domain" description="ABC transporter" evidence="4">
    <location>
        <begin position="5"/>
        <end position="227"/>
    </location>
</feature>
<dbReference type="CDD" id="cd03230">
    <property type="entry name" value="ABC_DR_subfamily_A"/>
    <property type="match status" value="1"/>
</dbReference>
<dbReference type="RefSeq" id="WP_117417174.1">
    <property type="nucleotide sequence ID" value="NZ_QOHO01000031.1"/>
</dbReference>
<dbReference type="GO" id="GO:0016887">
    <property type="term" value="F:ATP hydrolysis activity"/>
    <property type="evidence" value="ECO:0007669"/>
    <property type="project" value="InterPro"/>
</dbReference>
<dbReference type="InterPro" id="IPR027417">
    <property type="entry name" value="P-loop_NTPase"/>
</dbReference>
<keyword evidence="2" id="KW-0547">Nucleotide-binding</keyword>